<keyword evidence="3" id="KW-1185">Reference proteome</keyword>
<sequence length="135" mass="14893">MVSEPVRQARARLADCDTKLAQYRAALDSGAAPVVVTGWISEVQNQRRRASEVLNAPRPQRTARMSPDQIADMVGQLGDIVTVLDEADPEDLAEIYRQLGLRPTYHPEMQKVRVRAQPVADSHGKPLVSEAQHSA</sequence>
<evidence type="ECO:0000313" key="3">
    <source>
        <dbReference type="Proteomes" id="UP000631312"/>
    </source>
</evidence>
<accession>A0ABQ4AYL1</accession>
<reference evidence="2 3" key="1">
    <citation type="submission" date="2021-01" db="EMBL/GenBank/DDBJ databases">
        <title>Whole genome shotgun sequence of Actinoplanes lobatus NBRC 12513.</title>
        <authorList>
            <person name="Komaki H."/>
            <person name="Tamura T."/>
        </authorList>
    </citation>
    <scope>NUCLEOTIDE SEQUENCE [LARGE SCALE GENOMIC DNA]</scope>
    <source>
        <strain evidence="2 3">NBRC 12513</strain>
    </source>
</reference>
<organism evidence="2 3">
    <name type="scientific">Actinoplanes lobatus</name>
    <dbReference type="NCBI Taxonomy" id="113568"/>
    <lineage>
        <taxon>Bacteria</taxon>
        <taxon>Bacillati</taxon>
        <taxon>Actinomycetota</taxon>
        <taxon>Actinomycetes</taxon>
        <taxon>Micromonosporales</taxon>
        <taxon>Micromonosporaceae</taxon>
        <taxon>Actinoplanes</taxon>
    </lineage>
</organism>
<name>A0ABQ4AYL1_9ACTN</name>
<comment type="caution">
    <text evidence="2">The sequence shown here is derived from an EMBL/GenBank/DDBJ whole genome shotgun (WGS) entry which is preliminary data.</text>
</comment>
<evidence type="ECO:0000256" key="1">
    <source>
        <dbReference type="SAM" id="MobiDB-lite"/>
    </source>
</evidence>
<gene>
    <name evidence="2" type="ORF">Alo02nite_89990</name>
</gene>
<dbReference type="EMBL" id="BOMP01000187">
    <property type="protein sequence ID" value="GIE46101.1"/>
    <property type="molecule type" value="Genomic_DNA"/>
</dbReference>
<dbReference type="Proteomes" id="UP000631312">
    <property type="component" value="Unassembled WGS sequence"/>
</dbReference>
<evidence type="ECO:0000313" key="2">
    <source>
        <dbReference type="EMBL" id="GIE46101.1"/>
    </source>
</evidence>
<feature type="region of interest" description="Disordered" evidence="1">
    <location>
        <begin position="115"/>
        <end position="135"/>
    </location>
</feature>
<protein>
    <submittedName>
        <fullName evidence="2">Uncharacterized protein</fullName>
    </submittedName>
</protein>
<proteinExistence type="predicted"/>